<dbReference type="Proteomes" id="UP000855421">
    <property type="component" value="Unassembled WGS sequence"/>
</dbReference>
<feature type="domain" description="EAL" evidence="1">
    <location>
        <begin position="199"/>
        <end position="450"/>
    </location>
</feature>
<dbReference type="PROSITE" id="PS50887">
    <property type="entry name" value="GGDEF"/>
    <property type="match status" value="1"/>
</dbReference>
<dbReference type="PANTHER" id="PTHR33121:SF70">
    <property type="entry name" value="SIGNALING PROTEIN YKOW"/>
    <property type="match status" value="1"/>
</dbReference>
<protein>
    <submittedName>
        <fullName evidence="3">Bifunctional diguanylate cyclase/phosphodiesterase</fullName>
    </submittedName>
</protein>
<dbReference type="InterPro" id="IPR000160">
    <property type="entry name" value="GGDEF_dom"/>
</dbReference>
<dbReference type="InterPro" id="IPR050706">
    <property type="entry name" value="Cyclic-di-GMP_PDE-like"/>
</dbReference>
<dbReference type="PANTHER" id="PTHR33121">
    <property type="entry name" value="CYCLIC DI-GMP PHOSPHODIESTERASE PDEF"/>
    <property type="match status" value="1"/>
</dbReference>
<evidence type="ECO:0000259" key="2">
    <source>
        <dbReference type="PROSITE" id="PS50887"/>
    </source>
</evidence>
<organism evidence="3 4">
    <name type="scientific">Clostridium perfringens</name>
    <dbReference type="NCBI Taxonomy" id="1502"/>
    <lineage>
        <taxon>Bacteria</taxon>
        <taxon>Bacillati</taxon>
        <taxon>Bacillota</taxon>
        <taxon>Clostridia</taxon>
        <taxon>Eubacteriales</taxon>
        <taxon>Clostridiaceae</taxon>
        <taxon>Clostridium</taxon>
    </lineage>
</organism>
<dbReference type="InterPro" id="IPR001633">
    <property type="entry name" value="EAL_dom"/>
</dbReference>
<dbReference type="InterPro" id="IPR043128">
    <property type="entry name" value="Rev_trsase/Diguanyl_cyclase"/>
</dbReference>
<dbReference type="Gene3D" id="3.30.70.270">
    <property type="match status" value="1"/>
</dbReference>
<dbReference type="SUPFAM" id="SSF141868">
    <property type="entry name" value="EAL domain-like"/>
    <property type="match status" value="1"/>
</dbReference>
<accession>A0AAN5NCG8</accession>
<dbReference type="Pfam" id="PF00563">
    <property type="entry name" value="EAL"/>
    <property type="match status" value="1"/>
</dbReference>
<dbReference type="InterPro" id="IPR029787">
    <property type="entry name" value="Nucleotide_cyclase"/>
</dbReference>
<dbReference type="GO" id="GO:0071111">
    <property type="term" value="F:cyclic-guanylate-specific phosphodiesterase activity"/>
    <property type="evidence" value="ECO:0007669"/>
    <property type="project" value="InterPro"/>
</dbReference>
<dbReference type="CDD" id="cd01949">
    <property type="entry name" value="GGDEF"/>
    <property type="match status" value="1"/>
</dbReference>
<reference evidence="3" key="2">
    <citation type="submission" date="2020-07" db="EMBL/GenBank/DDBJ databases">
        <authorList>
            <consortium name="NCBI Pathogen Detection Project"/>
        </authorList>
    </citation>
    <scope>NUCLEOTIDE SEQUENCE</scope>
    <source>
        <strain evidence="3">C25</strain>
    </source>
</reference>
<feature type="domain" description="GGDEF" evidence="2">
    <location>
        <begin position="58"/>
        <end position="190"/>
    </location>
</feature>
<evidence type="ECO:0000259" key="1">
    <source>
        <dbReference type="PROSITE" id="PS50883"/>
    </source>
</evidence>
<dbReference type="NCBIfam" id="TIGR00254">
    <property type="entry name" value="GGDEF"/>
    <property type="match status" value="1"/>
</dbReference>
<dbReference type="CDD" id="cd01948">
    <property type="entry name" value="EAL"/>
    <property type="match status" value="1"/>
</dbReference>
<dbReference type="AlphaFoldDB" id="A0AAN5NCG8"/>
<evidence type="ECO:0000313" key="3">
    <source>
        <dbReference type="EMBL" id="HAT4299678.1"/>
    </source>
</evidence>
<name>A0AAN5NCG8_CLOPF</name>
<dbReference type="SUPFAM" id="SSF55073">
    <property type="entry name" value="Nucleotide cyclase"/>
    <property type="match status" value="1"/>
</dbReference>
<dbReference type="SMART" id="SM00267">
    <property type="entry name" value="GGDEF"/>
    <property type="match status" value="1"/>
</dbReference>
<comment type="caution">
    <text evidence="3">The sequence shown here is derived from an EMBL/GenBank/DDBJ whole genome shotgun (WGS) entry which is preliminary data.</text>
</comment>
<dbReference type="Pfam" id="PF00990">
    <property type="entry name" value="GGDEF"/>
    <property type="match status" value="1"/>
</dbReference>
<dbReference type="EMBL" id="DACTBT010000036">
    <property type="protein sequence ID" value="HAT4299678.1"/>
    <property type="molecule type" value="Genomic_DNA"/>
</dbReference>
<dbReference type="SMART" id="SM00052">
    <property type="entry name" value="EAL"/>
    <property type="match status" value="1"/>
</dbReference>
<proteinExistence type="predicted"/>
<sequence length="450" mass="52453">MLEESSLISLLDNFIQKNRESIDNNLKNLIYKDYLTGLYNRRSLIRLFDLMKSSDLLKKLTLFVMDLDEFKIINDSFGQSIGDLVLKKVSKVLTDTCKDVYIARIAGDEFIIIYKNLENIEKIKSISNRILSQINEIYLSEINFREISVSIGVVIDNYNKKDLNDLLIKGDLALCKAKMLGKNTSVIFEPYLEEERKLKVDMINELVYDIKNNKNVELYYQPQYTYNNKLIGFEALFRWNNEKYRNISIEKIIKIIENSKYFDYLNNFVIRNALKFAKKVNTNKNEFIIVSINISAKQLMNLNFKNKLLKLIKEEDVSPNTIALELKETVLLQDLNTNINKIQSLKDFGILIYLDDFGTSYSSLNYLIKLPLSRVKVDKYFISQAIKGEKYLKILKSIIDICHILKLPVFAEGVENIEQLNILRNLNVDYIQGFLFAKPLPEDEVLKLLN</sequence>
<gene>
    <name evidence="3" type="ORF">I9063_003099</name>
</gene>
<dbReference type="Gene3D" id="3.20.20.450">
    <property type="entry name" value="EAL domain"/>
    <property type="match status" value="1"/>
</dbReference>
<dbReference type="PROSITE" id="PS50883">
    <property type="entry name" value="EAL"/>
    <property type="match status" value="1"/>
</dbReference>
<evidence type="ECO:0000313" key="4">
    <source>
        <dbReference type="Proteomes" id="UP000855421"/>
    </source>
</evidence>
<reference evidence="3" key="1">
    <citation type="journal article" date="2018" name="Genome Biol.">
        <title>SKESA: strategic k-mer extension for scrupulous assemblies.</title>
        <authorList>
            <person name="Souvorov A."/>
            <person name="Agarwala R."/>
            <person name="Lipman D.J."/>
        </authorList>
    </citation>
    <scope>NUCLEOTIDE SEQUENCE</scope>
    <source>
        <strain evidence="3">C25</strain>
    </source>
</reference>
<dbReference type="InterPro" id="IPR035919">
    <property type="entry name" value="EAL_sf"/>
</dbReference>